<name>A0A5J9WTB7_9POAL</name>
<gene>
    <name evidence="3" type="ORF">EJB05_02565</name>
</gene>
<comment type="caution">
    <text evidence="3">The sequence shown here is derived from an EMBL/GenBank/DDBJ whole genome shotgun (WGS) entry which is preliminary data.</text>
</comment>
<dbReference type="Pfam" id="PF24758">
    <property type="entry name" value="LRR_At5g56370"/>
    <property type="match status" value="1"/>
</dbReference>
<organism evidence="3 4">
    <name type="scientific">Eragrostis curvula</name>
    <name type="common">weeping love grass</name>
    <dbReference type="NCBI Taxonomy" id="38414"/>
    <lineage>
        <taxon>Eukaryota</taxon>
        <taxon>Viridiplantae</taxon>
        <taxon>Streptophyta</taxon>
        <taxon>Embryophyta</taxon>
        <taxon>Tracheophyta</taxon>
        <taxon>Spermatophyta</taxon>
        <taxon>Magnoliopsida</taxon>
        <taxon>Liliopsida</taxon>
        <taxon>Poales</taxon>
        <taxon>Poaceae</taxon>
        <taxon>PACMAD clade</taxon>
        <taxon>Chloridoideae</taxon>
        <taxon>Eragrostideae</taxon>
        <taxon>Eragrostidinae</taxon>
        <taxon>Eragrostis</taxon>
    </lineage>
</organism>
<dbReference type="InterPro" id="IPR055411">
    <property type="entry name" value="LRR_FXL15/At3g58940/PEG3-like"/>
</dbReference>
<dbReference type="PANTHER" id="PTHR32141:SF181">
    <property type="entry name" value="F-BOX DOMAIN-CONTAINING PROTEIN"/>
    <property type="match status" value="1"/>
</dbReference>
<dbReference type="AlphaFoldDB" id="A0A5J9WTB7"/>
<feature type="non-terminal residue" evidence="3">
    <location>
        <position position="1"/>
    </location>
</feature>
<feature type="domain" description="F-box/LRR-repeat protein 15/At3g58940/PEG3-like LRR" evidence="2">
    <location>
        <begin position="140"/>
        <end position="361"/>
    </location>
</feature>
<evidence type="ECO:0000313" key="4">
    <source>
        <dbReference type="Proteomes" id="UP000324897"/>
    </source>
</evidence>
<dbReference type="InterPro" id="IPR032675">
    <property type="entry name" value="LRR_dom_sf"/>
</dbReference>
<dbReference type="InterPro" id="IPR006566">
    <property type="entry name" value="FBD"/>
</dbReference>
<evidence type="ECO:0000313" key="3">
    <source>
        <dbReference type="EMBL" id="TVU51157.1"/>
    </source>
</evidence>
<dbReference type="PANTHER" id="PTHR32141">
    <property type="match status" value="1"/>
</dbReference>
<evidence type="ECO:0000259" key="2">
    <source>
        <dbReference type="Pfam" id="PF24758"/>
    </source>
</evidence>
<proteinExistence type="predicted"/>
<dbReference type="EMBL" id="RWGY01000002">
    <property type="protein sequence ID" value="TVU51157.1"/>
    <property type="molecule type" value="Genomic_DNA"/>
</dbReference>
<reference evidence="3 4" key="1">
    <citation type="journal article" date="2019" name="Sci. Rep.">
        <title>A high-quality genome of Eragrostis curvula grass provides insights into Poaceae evolution and supports new strategies to enhance forage quality.</title>
        <authorList>
            <person name="Carballo J."/>
            <person name="Santos B.A.C.M."/>
            <person name="Zappacosta D."/>
            <person name="Garbus I."/>
            <person name="Selva J.P."/>
            <person name="Gallo C.A."/>
            <person name="Diaz A."/>
            <person name="Albertini E."/>
            <person name="Caccamo M."/>
            <person name="Echenique V."/>
        </authorList>
    </citation>
    <scope>NUCLEOTIDE SEQUENCE [LARGE SCALE GENOMIC DNA]</scope>
    <source>
        <strain evidence="4">cv. Victoria</strain>
        <tissue evidence="3">Leaf</tissue>
    </source>
</reference>
<dbReference type="Proteomes" id="UP000324897">
    <property type="component" value="Chromosome 6"/>
</dbReference>
<keyword evidence="4" id="KW-1185">Reference proteome</keyword>
<dbReference type="OrthoDB" id="1859887at2759"/>
<sequence>MDQQSPLQEAMELHGADAMGIATNMMIRYLCNAMPNPPVSPAMPLASAVAARASADSVDQISGLPDEILKYVFSRLPASPSVFTDPAHTLRKRMTCDEFVSRAVIIDASSALAAHPGPFHCFYLTSVPWSRIASHEAEIARWLQLLAAKGVEELVFINRQWPFDLPLPAALFRCTALTHLHLGLGKFPDTAVLPCTAGFPHLRELVLSVLMEDEDLAFMLNRSPVLEFLTIIASQSALRFRLVSRSLRFVQLGMCGLAEIDVVDAPRLERLFLVRNVCRKNVSTVRIGNAPNLHMLGYWQPDRAELGITNNIIQAHTRVSESTIVPSVRILALEVELELRNEVQMVPSFLKCFPNVETLYVYSSNSEKATGKPNLKFWQEAGHIACVQSHLKKLVFQEFRGMKSELLFLKFIAEKAQALEKMVIILASEYYSSRIDANVMLKSVKWANEDCKLIVLNSPVPDSGSPSWDFRIAADFSRDPFDHFTARSELYTKYGCQ</sequence>
<dbReference type="Gramene" id="TVU51157">
    <property type="protein sequence ID" value="TVU51157"/>
    <property type="gene ID" value="EJB05_02565"/>
</dbReference>
<evidence type="ECO:0000259" key="1">
    <source>
        <dbReference type="Pfam" id="PF08387"/>
    </source>
</evidence>
<dbReference type="Pfam" id="PF08387">
    <property type="entry name" value="FBD"/>
    <property type="match status" value="1"/>
</dbReference>
<dbReference type="InterPro" id="IPR055302">
    <property type="entry name" value="F-box_dom-containing"/>
</dbReference>
<accession>A0A5J9WTB7</accession>
<protein>
    <submittedName>
        <fullName evidence="3">Uncharacterized protein</fullName>
    </submittedName>
</protein>
<dbReference type="Gene3D" id="3.80.10.10">
    <property type="entry name" value="Ribonuclease Inhibitor"/>
    <property type="match status" value="1"/>
</dbReference>
<feature type="domain" description="FBD" evidence="1">
    <location>
        <begin position="380"/>
        <end position="424"/>
    </location>
</feature>
<dbReference type="SUPFAM" id="SSF52047">
    <property type="entry name" value="RNI-like"/>
    <property type="match status" value="1"/>
</dbReference>